<dbReference type="InterPro" id="IPR035766">
    <property type="entry name" value="SPRYD7"/>
</dbReference>
<keyword evidence="5" id="KW-1185">Reference proteome</keyword>
<dbReference type="InterPro" id="IPR003877">
    <property type="entry name" value="SPRY_dom"/>
</dbReference>
<dbReference type="PANTHER" id="PTHR20951">
    <property type="entry name" value="C13ORF1 PROTEIN-RELATED"/>
    <property type="match status" value="1"/>
</dbReference>
<reference evidence="4" key="2">
    <citation type="submission" date="2025-08" db="UniProtKB">
        <authorList>
            <consortium name="Ensembl"/>
        </authorList>
    </citation>
    <scope>IDENTIFICATION</scope>
</reference>
<accession>A0A8C3BAV2</accession>
<dbReference type="InterPro" id="IPR001870">
    <property type="entry name" value="B30.2/SPRY"/>
</dbReference>
<protein>
    <recommendedName>
        <fullName evidence="1">SPRY domain-containing protein 7</fullName>
    </recommendedName>
</protein>
<name>A0A8C3BAV2_CAIMO</name>
<evidence type="ECO:0000313" key="4">
    <source>
        <dbReference type="Ensembl" id="ENSCMMP00000001876.1"/>
    </source>
</evidence>
<dbReference type="CDD" id="cd12880">
    <property type="entry name" value="SPRYD7"/>
    <property type="match status" value="1"/>
</dbReference>
<sequence length="339" mass="36305">MGGKYGFKRMYFDVGRALWTSSTTFTGVSLTENPSSKRGEGSKAGSGGAPPVASPPLSAGEPQGRLSRAQPAGLFPPRAVFCPLRGPPSLSSPQRPAMSRPPAAASRPPEGAEPRRHLAALAAAARLARPGPALLGSAHPGQAMAASAFCCLRWCRDGAAGHIPLKEMPAVQLDTQRMGTDVVIVKNGRRICGTGGCLANAPLHQNKSYFEFKIQSTGIWGIGVATQKANLNQIPLGRDVHSLVMRNDGALYYNNEEKNRLPANNLPQEGDVVGITYDHVELNVYLNGKNMHCPASGIRGTVYPVVYVDDSAILDCQFSEFYHTPPPGFEKILFEQQIF</sequence>
<feature type="region of interest" description="Disordered" evidence="2">
    <location>
        <begin position="27"/>
        <end position="70"/>
    </location>
</feature>
<feature type="compositionally biased region" description="Low complexity" evidence="2">
    <location>
        <begin position="91"/>
        <end position="109"/>
    </location>
</feature>
<reference evidence="4" key="3">
    <citation type="submission" date="2025-09" db="UniProtKB">
        <authorList>
            <consortium name="Ensembl"/>
        </authorList>
    </citation>
    <scope>IDENTIFICATION</scope>
</reference>
<dbReference type="InterPro" id="IPR043136">
    <property type="entry name" value="B30.2/SPRY_sf"/>
</dbReference>
<dbReference type="InterPro" id="IPR013320">
    <property type="entry name" value="ConA-like_dom_sf"/>
</dbReference>
<dbReference type="AlphaFoldDB" id="A0A8C3BAV2"/>
<reference evidence="4" key="1">
    <citation type="submission" date="2018-09" db="EMBL/GenBank/DDBJ databases">
        <title>Common duck and Muscovy duck high density SNP chip.</title>
        <authorList>
            <person name="Vignal A."/>
            <person name="Thebault N."/>
            <person name="Warren W.C."/>
        </authorList>
    </citation>
    <scope>NUCLEOTIDE SEQUENCE [LARGE SCALE GENOMIC DNA]</scope>
</reference>
<dbReference type="SUPFAM" id="SSF49899">
    <property type="entry name" value="Concanavalin A-like lectins/glucanases"/>
    <property type="match status" value="1"/>
</dbReference>
<evidence type="ECO:0000256" key="1">
    <source>
        <dbReference type="ARBA" id="ARBA00021772"/>
    </source>
</evidence>
<evidence type="ECO:0000259" key="3">
    <source>
        <dbReference type="PROSITE" id="PS50188"/>
    </source>
</evidence>
<dbReference type="Ensembl" id="ENSCMMT00000002102.1">
    <property type="protein sequence ID" value="ENSCMMP00000001876.1"/>
    <property type="gene ID" value="ENSCMMG00000001241.1"/>
</dbReference>
<dbReference type="PANTHER" id="PTHR20951:SF2">
    <property type="entry name" value="SPRY DOMAIN-CONTAINING PROTEIN 7"/>
    <property type="match status" value="1"/>
</dbReference>
<feature type="domain" description="B30.2/SPRY" evidence="3">
    <location>
        <begin position="145"/>
        <end position="327"/>
    </location>
</feature>
<feature type="compositionally biased region" description="Low complexity" evidence="2">
    <location>
        <begin position="49"/>
        <end position="60"/>
    </location>
</feature>
<dbReference type="Proteomes" id="UP000694556">
    <property type="component" value="Chromosome 1"/>
</dbReference>
<proteinExistence type="predicted"/>
<dbReference type="Gene3D" id="2.60.120.920">
    <property type="match status" value="1"/>
</dbReference>
<evidence type="ECO:0000313" key="5">
    <source>
        <dbReference type="Proteomes" id="UP000694556"/>
    </source>
</evidence>
<dbReference type="PROSITE" id="PS50188">
    <property type="entry name" value="B302_SPRY"/>
    <property type="match status" value="1"/>
</dbReference>
<dbReference type="SMART" id="SM00449">
    <property type="entry name" value="SPRY"/>
    <property type="match status" value="1"/>
</dbReference>
<evidence type="ECO:0000256" key="2">
    <source>
        <dbReference type="SAM" id="MobiDB-lite"/>
    </source>
</evidence>
<dbReference type="Pfam" id="PF00622">
    <property type="entry name" value="SPRY"/>
    <property type="match status" value="1"/>
</dbReference>
<feature type="region of interest" description="Disordered" evidence="2">
    <location>
        <begin position="85"/>
        <end position="115"/>
    </location>
</feature>
<organism evidence="4 5">
    <name type="scientific">Cairina moschata</name>
    <name type="common">Muscovy duck</name>
    <dbReference type="NCBI Taxonomy" id="8855"/>
    <lineage>
        <taxon>Eukaryota</taxon>
        <taxon>Metazoa</taxon>
        <taxon>Chordata</taxon>
        <taxon>Craniata</taxon>
        <taxon>Vertebrata</taxon>
        <taxon>Euteleostomi</taxon>
        <taxon>Archelosauria</taxon>
        <taxon>Archosauria</taxon>
        <taxon>Dinosauria</taxon>
        <taxon>Saurischia</taxon>
        <taxon>Theropoda</taxon>
        <taxon>Coelurosauria</taxon>
        <taxon>Aves</taxon>
        <taxon>Neognathae</taxon>
        <taxon>Galloanserae</taxon>
        <taxon>Anseriformes</taxon>
        <taxon>Anatidae</taxon>
        <taxon>Anatinae</taxon>
        <taxon>Cairina</taxon>
    </lineage>
</organism>